<name>A0ABD2P5E2_9CUCU</name>
<comment type="caution">
    <text evidence="2">The sequence shown here is derived from an EMBL/GenBank/DDBJ whole genome shotgun (WGS) entry which is preliminary data.</text>
</comment>
<dbReference type="Proteomes" id="UP001516400">
    <property type="component" value="Unassembled WGS sequence"/>
</dbReference>
<reference evidence="2 3" key="1">
    <citation type="journal article" date="2021" name="BMC Biol.">
        <title>Horizontally acquired antibacterial genes associated with adaptive radiation of ladybird beetles.</title>
        <authorList>
            <person name="Li H.S."/>
            <person name="Tang X.F."/>
            <person name="Huang Y.H."/>
            <person name="Xu Z.Y."/>
            <person name="Chen M.L."/>
            <person name="Du X.Y."/>
            <person name="Qiu B.Y."/>
            <person name="Chen P.T."/>
            <person name="Zhang W."/>
            <person name="Slipinski A."/>
            <person name="Escalona H.E."/>
            <person name="Waterhouse R.M."/>
            <person name="Zwick A."/>
            <person name="Pang H."/>
        </authorList>
    </citation>
    <scope>NUCLEOTIDE SEQUENCE [LARGE SCALE GENOMIC DNA]</scope>
    <source>
        <strain evidence="2">SYSU2018</strain>
    </source>
</reference>
<evidence type="ECO:0000313" key="3">
    <source>
        <dbReference type="Proteomes" id="UP001516400"/>
    </source>
</evidence>
<evidence type="ECO:0000256" key="1">
    <source>
        <dbReference type="SAM" id="MobiDB-lite"/>
    </source>
</evidence>
<sequence length="77" mass="9206">GFLHLFIMSRYPITKVLLKCVKVSTILTRTFIKGQLEEKEKIRRARAEECKKQPNEGSQLKRMKWNEKESLDKEIKR</sequence>
<organism evidence="2 3">
    <name type="scientific">Cryptolaemus montrouzieri</name>
    <dbReference type="NCBI Taxonomy" id="559131"/>
    <lineage>
        <taxon>Eukaryota</taxon>
        <taxon>Metazoa</taxon>
        <taxon>Ecdysozoa</taxon>
        <taxon>Arthropoda</taxon>
        <taxon>Hexapoda</taxon>
        <taxon>Insecta</taxon>
        <taxon>Pterygota</taxon>
        <taxon>Neoptera</taxon>
        <taxon>Endopterygota</taxon>
        <taxon>Coleoptera</taxon>
        <taxon>Polyphaga</taxon>
        <taxon>Cucujiformia</taxon>
        <taxon>Coccinelloidea</taxon>
        <taxon>Coccinellidae</taxon>
        <taxon>Scymninae</taxon>
        <taxon>Scymnini</taxon>
        <taxon>Cryptolaemus</taxon>
    </lineage>
</organism>
<feature type="non-terminal residue" evidence="2">
    <location>
        <position position="77"/>
    </location>
</feature>
<gene>
    <name evidence="2" type="ORF">HHI36_000745</name>
</gene>
<evidence type="ECO:0000313" key="2">
    <source>
        <dbReference type="EMBL" id="KAL3286234.1"/>
    </source>
</evidence>
<dbReference type="AlphaFoldDB" id="A0ABD2P5E2"/>
<feature type="compositionally biased region" description="Basic and acidic residues" evidence="1">
    <location>
        <begin position="64"/>
        <end position="77"/>
    </location>
</feature>
<keyword evidence="3" id="KW-1185">Reference proteome</keyword>
<proteinExistence type="predicted"/>
<protein>
    <submittedName>
        <fullName evidence="2">Uncharacterized protein</fullName>
    </submittedName>
</protein>
<dbReference type="EMBL" id="JABFTP020000185">
    <property type="protein sequence ID" value="KAL3286234.1"/>
    <property type="molecule type" value="Genomic_DNA"/>
</dbReference>
<feature type="region of interest" description="Disordered" evidence="1">
    <location>
        <begin position="46"/>
        <end position="77"/>
    </location>
</feature>
<accession>A0ABD2P5E2</accession>
<feature type="non-terminal residue" evidence="2">
    <location>
        <position position="1"/>
    </location>
</feature>